<evidence type="ECO:0000313" key="2">
    <source>
        <dbReference type="EMBL" id="PHM46550.1"/>
    </source>
</evidence>
<protein>
    <submittedName>
        <fullName evidence="2">Uncharacterized protein</fullName>
    </submittedName>
</protein>
<comment type="caution">
    <text evidence="2">The sequence shown here is derived from an EMBL/GenBank/DDBJ whole genome shotgun (WGS) entry which is preliminary data.</text>
</comment>
<sequence length="86" mass="10061">MKTEYAVTGVNDLSDPTDRYELENPTWDDSYPDYLAEECANDYYANHDGWEDYWPIEITVFNDGESIGTFSIKLKYDHVFSATRMN</sequence>
<dbReference type="RefSeq" id="WP_099115879.1">
    <property type="nucleotide sequence ID" value="NZ_CAWNQI010000071.1"/>
</dbReference>
<accession>A0A2D0JJT9</accession>
<organism evidence="2 3">
    <name type="scientific">Xenorhabdus miraniensis</name>
    <dbReference type="NCBI Taxonomy" id="351674"/>
    <lineage>
        <taxon>Bacteria</taxon>
        <taxon>Pseudomonadati</taxon>
        <taxon>Pseudomonadota</taxon>
        <taxon>Gammaproteobacteria</taxon>
        <taxon>Enterobacterales</taxon>
        <taxon>Morganellaceae</taxon>
        <taxon>Xenorhabdus</taxon>
    </lineage>
</organism>
<dbReference type="OrthoDB" id="6457240at2"/>
<evidence type="ECO:0000313" key="3">
    <source>
        <dbReference type="Proteomes" id="UP000221980"/>
    </source>
</evidence>
<feature type="region of interest" description="Disordered" evidence="1">
    <location>
        <begin position="1"/>
        <end position="22"/>
    </location>
</feature>
<gene>
    <name evidence="2" type="ORF">Xmir_04115</name>
</gene>
<keyword evidence="3" id="KW-1185">Reference proteome</keyword>
<reference evidence="2 3" key="1">
    <citation type="journal article" date="2017" name="Nat. Microbiol.">
        <title>Natural product diversity associated with the nematode symbionts Photorhabdus and Xenorhabdus.</title>
        <authorList>
            <person name="Tobias N.J."/>
            <person name="Wolff H."/>
            <person name="Djahanschiri B."/>
            <person name="Grundmann F."/>
            <person name="Kronenwerth M."/>
            <person name="Shi Y.M."/>
            <person name="Simonyi S."/>
            <person name="Grun P."/>
            <person name="Shapiro-Ilan D."/>
            <person name="Pidot S.J."/>
            <person name="Stinear T.P."/>
            <person name="Ebersberger I."/>
            <person name="Bode H.B."/>
        </authorList>
    </citation>
    <scope>NUCLEOTIDE SEQUENCE [LARGE SCALE GENOMIC DNA]</scope>
    <source>
        <strain evidence="2 3">DSM 17902</strain>
    </source>
</reference>
<dbReference type="AlphaFoldDB" id="A0A2D0JJT9"/>
<proteinExistence type="predicted"/>
<evidence type="ECO:0000256" key="1">
    <source>
        <dbReference type="SAM" id="MobiDB-lite"/>
    </source>
</evidence>
<dbReference type="EMBL" id="NITZ01000038">
    <property type="protein sequence ID" value="PHM46550.1"/>
    <property type="molecule type" value="Genomic_DNA"/>
</dbReference>
<name>A0A2D0JJT9_9GAMM</name>
<dbReference type="Proteomes" id="UP000221980">
    <property type="component" value="Unassembled WGS sequence"/>
</dbReference>